<accession>A0A654LV65</accession>
<protein>
    <submittedName>
        <fullName evidence="2">NAD(P)H nitroreductase</fullName>
    </submittedName>
</protein>
<dbReference type="Proteomes" id="UP000058925">
    <property type="component" value="Chromosome"/>
</dbReference>
<dbReference type="InterPro" id="IPR029479">
    <property type="entry name" value="Nitroreductase"/>
</dbReference>
<dbReference type="AlphaFoldDB" id="A0A654LV65"/>
<dbReference type="SUPFAM" id="SSF55469">
    <property type="entry name" value="FMN-dependent nitroreductase-like"/>
    <property type="match status" value="2"/>
</dbReference>
<dbReference type="OrthoDB" id="287850at2157"/>
<dbReference type="PANTHER" id="PTHR23026:SF123">
    <property type="entry name" value="NAD(P)H NITROREDUCTASE RV3131-RELATED"/>
    <property type="match status" value="1"/>
</dbReference>
<dbReference type="InterPro" id="IPR050627">
    <property type="entry name" value="Nitroreductase/BluB"/>
</dbReference>
<dbReference type="KEGG" id="taa:NMY3_01113"/>
<dbReference type="GeneID" id="60421215"/>
<feature type="domain" description="Nitroreductase" evidence="1">
    <location>
        <begin position="156"/>
        <end position="333"/>
    </location>
</feature>
<dbReference type="InterPro" id="IPR000415">
    <property type="entry name" value="Nitroreductase-like"/>
</dbReference>
<evidence type="ECO:0000313" key="3">
    <source>
        <dbReference type="Proteomes" id="UP000058925"/>
    </source>
</evidence>
<dbReference type="NCBIfam" id="NF047509">
    <property type="entry name" value="Rv3131_FMN_oxido"/>
    <property type="match status" value="1"/>
</dbReference>
<keyword evidence="3" id="KW-1185">Reference proteome</keyword>
<reference evidence="3" key="1">
    <citation type="submission" date="2015-10" db="EMBL/GenBank/DDBJ databases">
        <title>Niche specialization of a soil ammonia-oxidizing archaeon, Candidatus Nitrosocosmicus oleophilus.</title>
        <authorList>
            <person name="Jung M.-Y."/>
            <person name="Rhee S.-K."/>
        </authorList>
    </citation>
    <scope>NUCLEOTIDE SEQUENCE [LARGE SCALE GENOMIC DNA]</scope>
    <source>
        <strain evidence="3">MY3</strain>
    </source>
</reference>
<dbReference type="EMBL" id="CP012850">
    <property type="protein sequence ID" value="ALI35318.1"/>
    <property type="molecule type" value="Genomic_DNA"/>
</dbReference>
<gene>
    <name evidence="2" type="ORF">NMY3_01113</name>
</gene>
<dbReference type="RefSeq" id="WP_196817813.1">
    <property type="nucleotide sequence ID" value="NZ_CP012850.1"/>
</dbReference>
<evidence type="ECO:0000259" key="1">
    <source>
        <dbReference type="Pfam" id="PF00881"/>
    </source>
</evidence>
<dbReference type="Gene3D" id="3.40.109.10">
    <property type="entry name" value="NADH Oxidase"/>
    <property type="match status" value="1"/>
</dbReference>
<sequence length="373" mass="42841">MPLSTKKDTDNKGLEPWKVSETRFSSYDKPFDKLKFFLNYAILAPSGHNTQPWAFRIFADDNTIHLYADRTRALPVVDPDDRELIISCGSALFNLQLAISYFGYRFEATLLSQQQKGERENEGDDDDLLAIVKVMDIHKKQEKNKNDELKRLFNSITMRRTNRFRFDEDKEISQEVLSNLQSIAHKYDSVWLHIEKNKEEKEQIAKLITEGDIIQMSDKKLRRELASWVHANRNHLGDGMPGYAFGFGDIMSLVGPFVIRTFDFGKGQAAKDKELAIGSPVLLVIGTNTDNTLSWMNVGLAMSNILLYLKSENIWSSYLNQPIEVPDLRKRLGSLILDHIDKNPQLLLRIGYSDREVLPTPRRSIEQTMLGEE</sequence>
<name>A0A654LV65_9ARCH</name>
<dbReference type="PANTHER" id="PTHR23026">
    <property type="entry name" value="NADPH NITROREDUCTASE"/>
    <property type="match status" value="1"/>
</dbReference>
<dbReference type="Pfam" id="PF00881">
    <property type="entry name" value="Nitroreductase"/>
    <property type="match status" value="1"/>
</dbReference>
<evidence type="ECO:0000313" key="2">
    <source>
        <dbReference type="EMBL" id="ALI35318.1"/>
    </source>
</evidence>
<organism evidence="2 3">
    <name type="scientific">Candidatus Nitrosocosmicus oleophilus</name>
    <dbReference type="NCBI Taxonomy" id="1353260"/>
    <lineage>
        <taxon>Archaea</taxon>
        <taxon>Nitrososphaerota</taxon>
        <taxon>Nitrososphaeria</taxon>
        <taxon>Nitrososphaerales</taxon>
        <taxon>Nitrososphaeraceae</taxon>
        <taxon>Candidatus Nitrosocosmicus</taxon>
    </lineage>
</organism>
<proteinExistence type="predicted"/>
<dbReference type="GO" id="GO:0016491">
    <property type="term" value="F:oxidoreductase activity"/>
    <property type="evidence" value="ECO:0007669"/>
    <property type="project" value="InterPro"/>
</dbReference>